<accession>A0A6A4W6W5</accession>
<name>A0A6A4W6W5_AMPAM</name>
<dbReference type="Pfam" id="PF01027">
    <property type="entry name" value="Bax1-I"/>
    <property type="match status" value="1"/>
</dbReference>
<dbReference type="CDD" id="cd10430">
    <property type="entry name" value="BI-1"/>
    <property type="match status" value="1"/>
</dbReference>
<gene>
    <name evidence="7" type="primary">tmbim6</name>
    <name evidence="7" type="ORF">FJT64_003869</name>
</gene>
<dbReference type="GO" id="GO:0031966">
    <property type="term" value="C:mitochondrial membrane"/>
    <property type="evidence" value="ECO:0007669"/>
    <property type="project" value="TreeGrafter"/>
</dbReference>
<keyword evidence="3 6" id="KW-0812">Transmembrane</keyword>
<comment type="similarity">
    <text evidence="2 6">Belongs to the BI1 family.</text>
</comment>
<evidence type="ECO:0000256" key="2">
    <source>
        <dbReference type="ARBA" id="ARBA00010350"/>
    </source>
</evidence>
<proteinExistence type="inferred from homology"/>
<dbReference type="Proteomes" id="UP000440578">
    <property type="component" value="Unassembled WGS sequence"/>
</dbReference>
<feature type="transmembrane region" description="Helical" evidence="6">
    <location>
        <begin position="80"/>
        <end position="98"/>
    </location>
</feature>
<feature type="transmembrane region" description="Helical" evidence="6">
    <location>
        <begin position="104"/>
        <end position="128"/>
    </location>
</feature>
<evidence type="ECO:0000256" key="1">
    <source>
        <dbReference type="ARBA" id="ARBA00004141"/>
    </source>
</evidence>
<dbReference type="GO" id="GO:2001234">
    <property type="term" value="P:negative regulation of apoptotic signaling pathway"/>
    <property type="evidence" value="ECO:0007669"/>
    <property type="project" value="TreeGrafter"/>
</dbReference>
<evidence type="ECO:0000313" key="7">
    <source>
        <dbReference type="EMBL" id="KAF0298742.1"/>
    </source>
</evidence>
<reference evidence="7 8" key="1">
    <citation type="submission" date="2019-07" db="EMBL/GenBank/DDBJ databases">
        <title>Draft genome assembly of a fouling barnacle, Amphibalanus amphitrite (Darwin, 1854): The first reference genome for Thecostraca.</title>
        <authorList>
            <person name="Kim W."/>
        </authorList>
    </citation>
    <scope>NUCLEOTIDE SEQUENCE [LARGE SCALE GENOMIC DNA]</scope>
    <source>
        <strain evidence="7">SNU_AA5</strain>
        <tissue evidence="7">Soma without cirri and trophi</tissue>
    </source>
</reference>
<dbReference type="InterPro" id="IPR006214">
    <property type="entry name" value="Bax_inhibitor_1-related"/>
</dbReference>
<evidence type="ECO:0000256" key="4">
    <source>
        <dbReference type="ARBA" id="ARBA00022989"/>
    </source>
</evidence>
<evidence type="ECO:0000313" key="8">
    <source>
        <dbReference type="Proteomes" id="UP000440578"/>
    </source>
</evidence>
<comment type="subcellular location">
    <subcellularLocation>
        <location evidence="1">Membrane</location>
        <topology evidence="1">Multi-pass membrane protein</topology>
    </subcellularLocation>
</comment>
<keyword evidence="4 6" id="KW-1133">Transmembrane helix</keyword>
<comment type="caution">
    <text evidence="7">The sequence shown here is derived from an EMBL/GenBank/DDBJ whole genome shotgun (WGS) entry which is preliminary data.</text>
</comment>
<organism evidence="7 8">
    <name type="scientific">Amphibalanus amphitrite</name>
    <name type="common">Striped barnacle</name>
    <name type="synonym">Balanus amphitrite</name>
    <dbReference type="NCBI Taxonomy" id="1232801"/>
    <lineage>
        <taxon>Eukaryota</taxon>
        <taxon>Metazoa</taxon>
        <taxon>Ecdysozoa</taxon>
        <taxon>Arthropoda</taxon>
        <taxon>Crustacea</taxon>
        <taxon>Multicrustacea</taxon>
        <taxon>Cirripedia</taxon>
        <taxon>Thoracica</taxon>
        <taxon>Thoracicalcarea</taxon>
        <taxon>Balanomorpha</taxon>
        <taxon>Balanoidea</taxon>
        <taxon>Balanidae</taxon>
        <taxon>Amphibalaninae</taxon>
        <taxon>Amphibalanus</taxon>
    </lineage>
</organism>
<dbReference type="GO" id="GO:0033119">
    <property type="term" value="P:negative regulation of RNA splicing"/>
    <property type="evidence" value="ECO:0007669"/>
    <property type="project" value="TreeGrafter"/>
</dbReference>
<evidence type="ECO:0000256" key="6">
    <source>
        <dbReference type="RuleBase" id="RU004379"/>
    </source>
</evidence>
<keyword evidence="8" id="KW-1185">Reference proteome</keyword>
<evidence type="ECO:0000256" key="5">
    <source>
        <dbReference type="ARBA" id="ARBA00023136"/>
    </source>
</evidence>
<dbReference type="PANTHER" id="PTHR23291">
    <property type="entry name" value="BAX INHIBITOR-RELATED"/>
    <property type="match status" value="1"/>
</dbReference>
<evidence type="ECO:0000256" key="3">
    <source>
        <dbReference type="ARBA" id="ARBA00022692"/>
    </source>
</evidence>
<sequence>MNPDRFIKGLSGHLEPPVRKHLKNVYSAVSISTLLAGAGSAVHLYTGLLSGGLLSALASLGFMGALMFTPDDGKNTAKRLGLLGGFAFCTGLGLGPLLELSMFINTSLVTTAFLLSSAIFVSFSLAALYTQRAQFLFLGGILGSALSTMMLLSLANLFFRSRLIFQLELYGGLVLFCGFILYDTQLIIERRRRGDRDYVWHSLMLFVDFVDVFRHVLVILMQKEERNKKKN</sequence>
<protein>
    <submittedName>
        <fullName evidence="7">Putative Bax inhibitor 1</fullName>
    </submittedName>
</protein>
<feature type="transmembrane region" description="Helical" evidence="6">
    <location>
        <begin position="135"/>
        <end position="157"/>
    </location>
</feature>
<feature type="transmembrane region" description="Helical" evidence="6">
    <location>
        <begin position="51"/>
        <end position="68"/>
    </location>
</feature>
<feature type="transmembrane region" description="Helical" evidence="6">
    <location>
        <begin position="163"/>
        <end position="182"/>
    </location>
</feature>
<keyword evidence="5 6" id="KW-0472">Membrane</keyword>
<dbReference type="PANTHER" id="PTHR23291:SF32">
    <property type="entry name" value="BAX INHIBITOR 1"/>
    <property type="match status" value="1"/>
</dbReference>
<dbReference type="GO" id="GO:0019899">
    <property type="term" value="F:enzyme binding"/>
    <property type="evidence" value="ECO:0007669"/>
    <property type="project" value="TreeGrafter"/>
</dbReference>
<dbReference type="AlphaFoldDB" id="A0A6A4W6W5"/>
<dbReference type="GO" id="GO:0034620">
    <property type="term" value="P:cellular response to unfolded protein"/>
    <property type="evidence" value="ECO:0007669"/>
    <property type="project" value="TreeGrafter"/>
</dbReference>
<dbReference type="OrthoDB" id="1277691at2759"/>
<dbReference type="EMBL" id="VIIS01001411">
    <property type="protein sequence ID" value="KAF0298742.1"/>
    <property type="molecule type" value="Genomic_DNA"/>
</dbReference>